<sequence length="344" mass="40342">MSRAKTFNKINWKELLFQIFLHLLVFVFYAYNGKTRAFDFEPYRIFSFINYALTALVISYVLIPVFFYKKKYLMFTASLILVIVVVILTEEYFLEKVFFPNTKRSSTFPGWFYMLADILPIITILSGFKFTWDAIVKQRQVEKLTSHIQESELQFLKSQINPHFLFNNLNNLYSYAIESSPKTPVIILELSSVLRYMLYECKARFVSIIKEIEHLKNFTQLNELQIEERGLINFSSEGINGQYEIAPLILVVFIENAFKHSQSAQSEDIKIDITISMEVDTLKFHCRNNFMPFNKPDNLTHGIGLKNVKKRLDLLYPDAHELSINDSDNIYDIKLTLKLHKIAE</sequence>
<dbReference type="InterPro" id="IPR010559">
    <property type="entry name" value="Sig_transdc_His_kin_internal"/>
</dbReference>
<accession>A0A6N6MDS6</accession>
<comment type="caution">
    <text evidence="3">The sequence shown here is derived from an EMBL/GenBank/DDBJ whole genome shotgun (WGS) entry which is preliminary data.</text>
</comment>
<keyword evidence="3" id="KW-0808">Transferase</keyword>
<reference evidence="3 4" key="1">
    <citation type="submission" date="2019-09" db="EMBL/GenBank/DDBJ databases">
        <authorList>
            <person name="Cao W.R."/>
        </authorList>
    </citation>
    <scope>NUCLEOTIDE SEQUENCE [LARGE SCALE GENOMIC DNA]</scope>
    <source>
        <strain evidence="3 4">B1N29</strain>
    </source>
</reference>
<name>A0A6N6MDS6_9FLAO</name>
<dbReference type="InterPro" id="IPR036890">
    <property type="entry name" value="HATPase_C_sf"/>
</dbReference>
<dbReference type="GO" id="GO:0016020">
    <property type="term" value="C:membrane"/>
    <property type="evidence" value="ECO:0007669"/>
    <property type="project" value="InterPro"/>
</dbReference>
<proteinExistence type="predicted"/>
<evidence type="ECO:0000313" key="4">
    <source>
        <dbReference type="Proteomes" id="UP000441333"/>
    </source>
</evidence>
<evidence type="ECO:0000256" key="1">
    <source>
        <dbReference type="SAM" id="Phobius"/>
    </source>
</evidence>
<dbReference type="AlphaFoldDB" id="A0A6N6MDS6"/>
<keyword evidence="1" id="KW-0472">Membrane</keyword>
<feature type="transmembrane region" description="Helical" evidence="1">
    <location>
        <begin position="12"/>
        <end position="31"/>
    </location>
</feature>
<dbReference type="Gene3D" id="3.30.565.10">
    <property type="entry name" value="Histidine kinase-like ATPase, C-terminal domain"/>
    <property type="match status" value="1"/>
</dbReference>
<dbReference type="GO" id="GO:0000155">
    <property type="term" value="F:phosphorelay sensor kinase activity"/>
    <property type="evidence" value="ECO:0007669"/>
    <property type="project" value="InterPro"/>
</dbReference>
<dbReference type="PANTHER" id="PTHR34220:SF7">
    <property type="entry name" value="SENSOR HISTIDINE KINASE YPDA"/>
    <property type="match status" value="1"/>
</dbReference>
<keyword evidence="1" id="KW-0812">Transmembrane</keyword>
<feature type="transmembrane region" description="Helical" evidence="1">
    <location>
        <begin position="72"/>
        <end position="90"/>
    </location>
</feature>
<gene>
    <name evidence="3" type="ORF">F6U93_11785</name>
</gene>
<keyword evidence="3" id="KW-0418">Kinase</keyword>
<dbReference type="RefSeq" id="WP_150940050.1">
    <property type="nucleotide sequence ID" value="NZ_WAAT01000050.1"/>
</dbReference>
<feature type="transmembrane region" description="Helical" evidence="1">
    <location>
        <begin position="110"/>
        <end position="130"/>
    </location>
</feature>
<dbReference type="EMBL" id="WAAT01000050">
    <property type="protein sequence ID" value="KAB1067096.1"/>
    <property type="molecule type" value="Genomic_DNA"/>
</dbReference>
<dbReference type="PANTHER" id="PTHR34220">
    <property type="entry name" value="SENSOR HISTIDINE KINASE YPDA"/>
    <property type="match status" value="1"/>
</dbReference>
<dbReference type="InterPro" id="IPR050640">
    <property type="entry name" value="Bact_2-comp_sensor_kinase"/>
</dbReference>
<keyword evidence="4" id="KW-1185">Reference proteome</keyword>
<feature type="domain" description="Signal transduction histidine kinase internal region" evidence="2">
    <location>
        <begin position="151"/>
        <end position="229"/>
    </location>
</feature>
<protein>
    <submittedName>
        <fullName evidence="3">Histidine kinase</fullName>
    </submittedName>
</protein>
<dbReference type="Proteomes" id="UP000441333">
    <property type="component" value="Unassembled WGS sequence"/>
</dbReference>
<evidence type="ECO:0000313" key="3">
    <source>
        <dbReference type="EMBL" id="KAB1067096.1"/>
    </source>
</evidence>
<feature type="transmembrane region" description="Helical" evidence="1">
    <location>
        <begin position="43"/>
        <end position="65"/>
    </location>
</feature>
<evidence type="ECO:0000259" key="2">
    <source>
        <dbReference type="Pfam" id="PF06580"/>
    </source>
</evidence>
<dbReference type="Pfam" id="PF06580">
    <property type="entry name" value="His_kinase"/>
    <property type="match status" value="1"/>
</dbReference>
<keyword evidence="1" id="KW-1133">Transmembrane helix</keyword>
<organism evidence="3 4">
    <name type="scientific">Pseudotamlana haliotis</name>
    <dbReference type="NCBI Taxonomy" id="2614804"/>
    <lineage>
        <taxon>Bacteria</taxon>
        <taxon>Pseudomonadati</taxon>
        <taxon>Bacteroidota</taxon>
        <taxon>Flavobacteriia</taxon>
        <taxon>Flavobacteriales</taxon>
        <taxon>Flavobacteriaceae</taxon>
        <taxon>Pseudotamlana</taxon>
    </lineage>
</organism>